<evidence type="ECO:0000313" key="5">
    <source>
        <dbReference type="Proteomes" id="UP001524318"/>
    </source>
</evidence>
<dbReference type="EMBL" id="JANCLV010000003">
    <property type="protein sequence ID" value="MCP8999393.1"/>
    <property type="molecule type" value="Genomic_DNA"/>
</dbReference>
<evidence type="ECO:0000256" key="1">
    <source>
        <dbReference type="ARBA" id="ARBA00008791"/>
    </source>
</evidence>
<gene>
    <name evidence="4" type="ORF">NFC73_06520</name>
</gene>
<sequence length="169" mass="17674">MTMELTPELPAIVVGVDGSAPSILALRWARALAPLLNAHIRAVACWQFQIAVGTFTPVVWNPEDEARRICAAAVDEAFDGAPPDGLEVVALRGQAAKVLVEESKHAQIVVMGSRGHGGFEGLLLGAVSATVAEHAKCPVLVAHGTDLPPGLSDTSGQPRGRRPPDQVQP</sequence>
<comment type="caution">
    <text evidence="4">The sequence shown here is derived from an EMBL/GenBank/DDBJ whole genome shotgun (WGS) entry which is preliminary data.</text>
</comment>
<dbReference type="InterPro" id="IPR014729">
    <property type="entry name" value="Rossmann-like_a/b/a_fold"/>
</dbReference>
<keyword evidence="5" id="KW-1185">Reference proteome</keyword>
<dbReference type="PANTHER" id="PTHR31964">
    <property type="entry name" value="ADENINE NUCLEOTIDE ALPHA HYDROLASES-LIKE SUPERFAMILY PROTEIN"/>
    <property type="match status" value="1"/>
</dbReference>
<accession>A0ABT1LLR2</accession>
<dbReference type="Proteomes" id="UP001524318">
    <property type="component" value="Unassembled WGS sequence"/>
</dbReference>
<dbReference type="RefSeq" id="WP_254748650.1">
    <property type="nucleotide sequence ID" value="NZ_JANCLV010000003.1"/>
</dbReference>
<organism evidence="4 5">
    <name type="scientific">Pseudarthrobacter humi</name>
    <dbReference type="NCBI Taxonomy" id="2952523"/>
    <lineage>
        <taxon>Bacteria</taxon>
        <taxon>Bacillati</taxon>
        <taxon>Actinomycetota</taxon>
        <taxon>Actinomycetes</taxon>
        <taxon>Micrococcales</taxon>
        <taxon>Micrococcaceae</taxon>
        <taxon>Pseudarthrobacter</taxon>
    </lineage>
</organism>
<evidence type="ECO:0000259" key="3">
    <source>
        <dbReference type="Pfam" id="PF00582"/>
    </source>
</evidence>
<reference evidence="4 5" key="1">
    <citation type="submission" date="2022-06" db="EMBL/GenBank/DDBJ databases">
        <title>Pseudarthrobacter sp. strain RMG13 Genome sequencing and assembly.</title>
        <authorList>
            <person name="Kim I."/>
        </authorList>
    </citation>
    <scope>NUCLEOTIDE SEQUENCE [LARGE SCALE GENOMIC DNA]</scope>
    <source>
        <strain evidence="4 5">RMG13</strain>
    </source>
</reference>
<dbReference type="Gene3D" id="3.40.50.620">
    <property type="entry name" value="HUPs"/>
    <property type="match status" value="1"/>
</dbReference>
<dbReference type="PANTHER" id="PTHR31964:SF113">
    <property type="entry name" value="USPA DOMAIN-CONTAINING PROTEIN"/>
    <property type="match status" value="1"/>
</dbReference>
<dbReference type="Pfam" id="PF00582">
    <property type="entry name" value="Usp"/>
    <property type="match status" value="1"/>
</dbReference>
<dbReference type="InterPro" id="IPR006015">
    <property type="entry name" value="Universal_stress_UspA"/>
</dbReference>
<dbReference type="SUPFAM" id="SSF52402">
    <property type="entry name" value="Adenine nucleotide alpha hydrolases-like"/>
    <property type="match status" value="1"/>
</dbReference>
<name>A0ABT1LLR2_9MICC</name>
<feature type="domain" description="UspA" evidence="3">
    <location>
        <begin position="12"/>
        <end position="142"/>
    </location>
</feature>
<dbReference type="PRINTS" id="PR01438">
    <property type="entry name" value="UNVRSLSTRESS"/>
</dbReference>
<proteinExistence type="inferred from homology"/>
<evidence type="ECO:0000256" key="2">
    <source>
        <dbReference type="SAM" id="MobiDB-lite"/>
    </source>
</evidence>
<evidence type="ECO:0000313" key="4">
    <source>
        <dbReference type="EMBL" id="MCP8999393.1"/>
    </source>
</evidence>
<dbReference type="InterPro" id="IPR006016">
    <property type="entry name" value="UspA"/>
</dbReference>
<protein>
    <submittedName>
        <fullName evidence="4">Universal stress protein</fullName>
    </submittedName>
</protein>
<feature type="region of interest" description="Disordered" evidence="2">
    <location>
        <begin position="144"/>
        <end position="169"/>
    </location>
</feature>
<comment type="similarity">
    <text evidence="1">Belongs to the universal stress protein A family.</text>
</comment>